<gene>
    <name evidence="1" type="primary">Contig14332.g15271</name>
    <name evidence="1" type="ORF">STYLEM_16581</name>
</gene>
<name>A0A078AZE0_STYLE</name>
<accession>A0A078AZE0</accession>
<protein>
    <submittedName>
        <fullName evidence="1">Uncharacterized protein</fullName>
    </submittedName>
</protein>
<dbReference type="InParanoid" id="A0A078AZE0"/>
<keyword evidence="2" id="KW-1185">Reference proteome</keyword>
<organism evidence="1 2">
    <name type="scientific">Stylonychia lemnae</name>
    <name type="common">Ciliate</name>
    <dbReference type="NCBI Taxonomy" id="5949"/>
    <lineage>
        <taxon>Eukaryota</taxon>
        <taxon>Sar</taxon>
        <taxon>Alveolata</taxon>
        <taxon>Ciliophora</taxon>
        <taxon>Intramacronucleata</taxon>
        <taxon>Spirotrichea</taxon>
        <taxon>Stichotrichia</taxon>
        <taxon>Sporadotrichida</taxon>
        <taxon>Oxytrichidae</taxon>
        <taxon>Stylonychinae</taxon>
        <taxon>Stylonychia</taxon>
    </lineage>
</organism>
<dbReference type="EMBL" id="CCKQ01015644">
    <property type="protein sequence ID" value="CDW87476.1"/>
    <property type="molecule type" value="Genomic_DNA"/>
</dbReference>
<evidence type="ECO:0000313" key="1">
    <source>
        <dbReference type="EMBL" id="CDW87476.1"/>
    </source>
</evidence>
<evidence type="ECO:0000313" key="2">
    <source>
        <dbReference type="Proteomes" id="UP000039865"/>
    </source>
</evidence>
<proteinExistence type="predicted"/>
<dbReference type="AlphaFoldDB" id="A0A078AZE0"/>
<dbReference type="Proteomes" id="UP000039865">
    <property type="component" value="Unassembled WGS sequence"/>
</dbReference>
<sequence>MIPRGSNCLRNQKIQICKQIIILLATHIQLRYPQQISKSKQKKAATNLLKDISKFDTNKANITSLSGTGKQILTFNSTQQDDTMNILKNKVKSMSLTHFSQHESASGSYSKNTSQFDISKQFQYTNNPVYLKIENQKQFFQKRKLEQTKGLFKQAENLEINRVVHFKKGGFIGKGYYIIEISSSNKALNQIRILLSKILM</sequence>
<reference evidence="1 2" key="1">
    <citation type="submission" date="2014-06" db="EMBL/GenBank/DDBJ databases">
        <authorList>
            <person name="Swart Estienne"/>
        </authorList>
    </citation>
    <scope>NUCLEOTIDE SEQUENCE [LARGE SCALE GENOMIC DNA]</scope>
    <source>
        <strain evidence="1 2">130c</strain>
    </source>
</reference>